<protein>
    <submittedName>
        <fullName evidence="1">Polysaccharide biosynthesis domain-containing protein</fullName>
    </submittedName>
</protein>
<sequence>MEATESMAQDVGIEGALLQPLAVIPTPGGPVMHMLRPESALLPDFHQCFGEIYFSEVLPGHVKAWKRHTRQVQHFAVPSGLLRIVLYDDRQGSATRGVLCELALGRPDNYALLRIPTGVWYGFTAMGDAPALICNCADIPHDPTEGQRLPVDDPSIPYAWSAEKA</sequence>
<dbReference type="CDD" id="cd02208">
    <property type="entry name" value="cupin_RmlC-like"/>
    <property type="match status" value="1"/>
</dbReference>
<dbReference type="InterPro" id="IPR011051">
    <property type="entry name" value="RmlC_Cupin_sf"/>
</dbReference>
<dbReference type="InterPro" id="IPR014710">
    <property type="entry name" value="RmlC-like_jellyroll"/>
</dbReference>
<dbReference type="SUPFAM" id="SSF51182">
    <property type="entry name" value="RmlC-like cupins"/>
    <property type="match status" value="1"/>
</dbReference>
<gene>
    <name evidence="1" type="ORF">KL86DES1_10800</name>
</gene>
<name>A0A212L0E5_9BACT</name>
<dbReference type="EMBL" id="FMJC01000001">
    <property type="protein sequence ID" value="SCM71023.1"/>
    <property type="molecule type" value="Genomic_DNA"/>
</dbReference>
<dbReference type="Gene3D" id="2.60.120.10">
    <property type="entry name" value="Jelly Rolls"/>
    <property type="match status" value="1"/>
</dbReference>
<proteinExistence type="predicted"/>
<accession>A0A212L0E5</accession>
<reference evidence="1" key="1">
    <citation type="submission" date="2016-08" db="EMBL/GenBank/DDBJ databases">
        <authorList>
            <person name="Seilhamer J.J."/>
        </authorList>
    </citation>
    <scope>NUCLEOTIDE SEQUENCE</scope>
    <source>
        <strain evidence="1">86-1</strain>
    </source>
</reference>
<dbReference type="RefSeq" id="WP_179979585.1">
    <property type="nucleotide sequence ID" value="NZ_LT608333.1"/>
</dbReference>
<evidence type="ECO:0000313" key="1">
    <source>
        <dbReference type="EMBL" id="SCM71023.1"/>
    </source>
</evidence>
<dbReference type="AlphaFoldDB" id="A0A212L0E5"/>
<organism evidence="1">
    <name type="scientific">uncultured Desulfovibrio sp</name>
    <dbReference type="NCBI Taxonomy" id="167968"/>
    <lineage>
        <taxon>Bacteria</taxon>
        <taxon>Pseudomonadati</taxon>
        <taxon>Thermodesulfobacteriota</taxon>
        <taxon>Desulfovibrionia</taxon>
        <taxon>Desulfovibrionales</taxon>
        <taxon>Desulfovibrionaceae</taxon>
        <taxon>Desulfovibrio</taxon>
        <taxon>environmental samples</taxon>
    </lineage>
</organism>